<gene>
    <name evidence="2" type="ORF">BFC17_08375</name>
</gene>
<keyword evidence="3" id="KW-1185">Reference proteome</keyword>
<evidence type="ECO:0008006" key="4">
    <source>
        <dbReference type="Google" id="ProtNLM"/>
    </source>
</evidence>
<comment type="caution">
    <text evidence="2">The sequence shown here is derived from an EMBL/GenBank/DDBJ whole genome shotgun (WGS) entry which is preliminary data.</text>
</comment>
<keyword evidence="1" id="KW-1133">Transmembrane helix</keyword>
<name>A0A1E8F8I2_9ALTE</name>
<protein>
    <recommendedName>
        <fullName evidence="4">Type 4 fimbrial biogenesis protein PilX N-terminal domain-containing protein</fullName>
    </recommendedName>
</protein>
<dbReference type="AlphaFoldDB" id="A0A1E8F8I2"/>
<reference evidence="2 3" key="1">
    <citation type="submission" date="2016-09" db="EMBL/GenBank/DDBJ databases">
        <title>Alteromonas lipolytica, a new species isolated from sea water.</title>
        <authorList>
            <person name="Wu Y.-H."/>
            <person name="Cheng H."/>
            <person name="Xu X.-W."/>
        </authorList>
    </citation>
    <scope>NUCLEOTIDE SEQUENCE [LARGE SCALE GENOMIC DNA]</scope>
    <source>
        <strain evidence="2 3">JW12</strain>
    </source>
</reference>
<dbReference type="Proteomes" id="UP000176037">
    <property type="component" value="Unassembled WGS sequence"/>
</dbReference>
<dbReference type="RefSeq" id="WP_070178693.1">
    <property type="nucleotide sequence ID" value="NZ_BMJR01000010.1"/>
</dbReference>
<dbReference type="STRING" id="1856405.BFC17_08375"/>
<evidence type="ECO:0000256" key="1">
    <source>
        <dbReference type="SAM" id="Phobius"/>
    </source>
</evidence>
<accession>A0A1E8F8I2</accession>
<feature type="transmembrane region" description="Helical" evidence="1">
    <location>
        <begin position="12"/>
        <end position="36"/>
    </location>
</feature>
<keyword evidence="1" id="KW-0812">Transmembrane</keyword>
<proteinExistence type="predicted"/>
<sequence length="172" mass="19477">MKSKDVAERNLSRVLVNLAVIIVFTVLMGTAIVYLYDVEPDVEAEMMQGYARQFATSATNAHWQWQAEGRPEMIMLVHYDSEGKEVGRRPVRMAHFGWPRVEPHSDSCLQLWEQLLNTSTRVEGFRVLGEYYASDNDGAGAPNARCRYRVSTGPYFDYSIYTGVVKQSGNGE</sequence>
<keyword evidence="1" id="KW-0472">Membrane</keyword>
<organism evidence="2 3">
    <name type="scientific">Alteromonas lipolytica</name>
    <dbReference type="NCBI Taxonomy" id="1856405"/>
    <lineage>
        <taxon>Bacteria</taxon>
        <taxon>Pseudomonadati</taxon>
        <taxon>Pseudomonadota</taxon>
        <taxon>Gammaproteobacteria</taxon>
        <taxon>Alteromonadales</taxon>
        <taxon>Alteromonadaceae</taxon>
        <taxon>Alteromonas/Salinimonas group</taxon>
        <taxon>Alteromonas</taxon>
    </lineage>
</organism>
<dbReference type="EMBL" id="MJIC01000021">
    <property type="protein sequence ID" value="OFI32224.1"/>
    <property type="molecule type" value="Genomic_DNA"/>
</dbReference>
<evidence type="ECO:0000313" key="2">
    <source>
        <dbReference type="EMBL" id="OFI32224.1"/>
    </source>
</evidence>
<evidence type="ECO:0000313" key="3">
    <source>
        <dbReference type="Proteomes" id="UP000176037"/>
    </source>
</evidence>
<dbReference type="OrthoDB" id="6227360at2"/>